<reference evidence="1 2" key="1">
    <citation type="submission" date="2024-09" db="EMBL/GenBank/DDBJ databases">
        <title>Genome sequencing and assembly of Phytophthora oleae, isolate VK10A, causative agent of rot of olive drupes.</title>
        <authorList>
            <person name="Conti Taguali S."/>
            <person name="Riolo M."/>
            <person name="La Spada F."/>
            <person name="Cacciola S.O."/>
            <person name="Dionisio G."/>
        </authorList>
    </citation>
    <scope>NUCLEOTIDE SEQUENCE [LARGE SCALE GENOMIC DNA]</scope>
    <source>
        <strain evidence="1 2">VK10A</strain>
    </source>
</reference>
<evidence type="ECO:0000313" key="2">
    <source>
        <dbReference type="Proteomes" id="UP001632037"/>
    </source>
</evidence>
<protein>
    <submittedName>
        <fullName evidence="1">Uncharacterized protein</fullName>
    </submittedName>
</protein>
<name>A0ABD3FED0_9STRA</name>
<keyword evidence="2" id="KW-1185">Reference proteome</keyword>
<sequence length="722" mass="79438">MALSLQEATELVAKYAARASWANADPSASAPCSLIRSRTGVVVGRSWPLSPTESWVLLNVVSLSPLNVPLPQTSPPSLSEQLQARRALLEIICQLSATPSCRWEESFESLWWPAVLRPTDFKDEKYLETVSDVGPKPKFALSTGRLTLEGVQLFFRFLQMDPSELLTEEDGQLVASLKMSTSKRERQSVEICLRLANRVVDTSILRAMVDGLREYWAKVSSGDDDRYSAIEFKITELWFHNSRFLNGSEDLELLAQMATLPSSSLRTLMLPGVFVNSLQSPSGLLSFQSFSRQVLALSSPLRVLDLTRMSIDVNCVAALCSALRYPSHLMKLSIGHALRGAHMNYRLVWAWIFLAVFHPDSGCELEHLDVSGFHLRSDVLETLAPMCETAHPGRMVVILLYGRLPQGEGCEECPLPPNERLFVRLLDSAQAWTSPLNSAAWPQLLPGTLSDGFEFEVMVRLADWLCILIPGYGFGWVVKSAVRYEVSKPSSVATSSARTGLRSLTYRGLDREGILGLLRLRGSSLTSLDVPSCGLLCEDLETILHLCPNLSTLNVTGNATSDLSPLLLAFEAGRCRIAKLGLLTVTASFALELQALLLHPNAKCLKSLRLEAISSGVDNKSEKKIWTEIAHTLSQNSTLRCLHLKLSGAGTDLYEAVGSLVKPLHGQVLCYHTPTRLKVAFLSVVETVSSASSVSSLDHMVLSNIFSFAATSAIRRQVNVRR</sequence>
<dbReference type="Proteomes" id="UP001632037">
    <property type="component" value="Unassembled WGS sequence"/>
</dbReference>
<dbReference type="AlphaFoldDB" id="A0ABD3FED0"/>
<organism evidence="1 2">
    <name type="scientific">Phytophthora oleae</name>
    <dbReference type="NCBI Taxonomy" id="2107226"/>
    <lineage>
        <taxon>Eukaryota</taxon>
        <taxon>Sar</taxon>
        <taxon>Stramenopiles</taxon>
        <taxon>Oomycota</taxon>
        <taxon>Peronosporomycetes</taxon>
        <taxon>Peronosporales</taxon>
        <taxon>Peronosporaceae</taxon>
        <taxon>Phytophthora</taxon>
    </lineage>
</organism>
<comment type="caution">
    <text evidence="1">The sequence shown here is derived from an EMBL/GenBank/DDBJ whole genome shotgun (WGS) entry which is preliminary data.</text>
</comment>
<gene>
    <name evidence="1" type="ORF">V7S43_009716</name>
</gene>
<accession>A0ABD3FED0</accession>
<dbReference type="InterPro" id="IPR032675">
    <property type="entry name" value="LRR_dom_sf"/>
</dbReference>
<dbReference type="SUPFAM" id="SSF52047">
    <property type="entry name" value="RNI-like"/>
    <property type="match status" value="1"/>
</dbReference>
<dbReference type="Gene3D" id="3.80.10.10">
    <property type="entry name" value="Ribonuclease Inhibitor"/>
    <property type="match status" value="2"/>
</dbReference>
<proteinExistence type="predicted"/>
<dbReference type="EMBL" id="JBIMZQ010000021">
    <property type="protein sequence ID" value="KAL3665083.1"/>
    <property type="molecule type" value="Genomic_DNA"/>
</dbReference>
<evidence type="ECO:0000313" key="1">
    <source>
        <dbReference type="EMBL" id="KAL3665083.1"/>
    </source>
</evidence>